<evidence type="ECO:0000259" key="11">
    <source>
        <dbReference type="PROSITE" id="PS51192"/>
    </source>
</evidence>
<name>A0A4Q1BSE0_TREME</name>
<dbReference type="InterPro" id="IPR001650">
    <property type="entry name" value="Helicase_C-like"/>
</dbReference>
<dbReference type="STRING" id="5217.A0A4Q1BSE0"/>
<proteinExistence type="inferred from homology"/>
<dbReference type="AlphaFoldDB" id="A0A4Q1BSE0"/>
<feature type="compositionally biased region" description="Pro residues" evidence="10">
    <location>
        <begin position="68"/>
        <end position="78"/>
    </location>
</feature>
<dbReference type="GO" id="GO:0003723">
    <property type="term" value="F:RNA binding"/>
    <property type="evidence" value="ECO:0007669"/>
    <property type="project" value="UniProtKB-KW"/>
</dbReference>
<evidence type="ECO:0000313" key="15">
    <source>
        <dbReference type="Proteomes" id="UP000289152"/>
    </source>
</evidence>
<dbReference type="SMART" id="SM00487">
    <property type="entry name" value="DEXDc"/>
    <property type="match status" value="1"/>
</dbReference>
<evidence type="ECO:0000256" key="10">
    <source>
        <dbReference type="SAM" id="MobiDB-lite"/>
    </source>
</evidence>
<comment type="catalytic activity">
    <reaction evidence="7">
        <text>ATP + H2O = ADP + phosphate + H(+)</text>
        <dbReference type="Rhea" id="RHEA:13065"/>
        <dbReference type="ChEBI" id="CHEBI:15377"/>
        <dbReference type="ChEBI" id="CHEBI:15378"/>
        <dbReference type="ChEBI" id="CHEBI:30616"/>
        <dbReference type="ChEBI" id="CHEBI:43474"/>
        <dbReference type="ChEBI" id="CHEBI:456216"/>
        <dbReference type="EC" id="3.6.4.13"/>
    </reaction>
</comment>
<dbReference type="PROSITE" id="PS51192">
    <property type="entry name" value="HELICASE_ATP_BIND_1"/>
    <property type="match status" value="1"/>
</dbReference>
<protein>
    <recommendedName>
        <fullName evidence="1">RNA helicase</fullName>
        <ecNumber evidence="1">3.6.4.13</ecNumber>
    </recommendedName>
</protein>
<dbReference type="PROSITE" id="PS51195">
    <property type="entry name" value="Q_MOTIF"/>
    <property type="match status" value="1"/>
</dbReference>
<dbReference type="InterPro" id="IPR014001">
    <property type="entry name" value="Helicase_ATP-bd"/>
</dbReference>
<accession>A0A4Q1BSE0</accession>
<keyword evidence="6" id="KW-0694">RNA-binding</keyword>
<dbReference type="InterPro" id="IPR000629">
    <property type="entry name" value="RNA-helicase_DEAD-box_CS"/>
</dbReference>
<evidence type="ECO:0000313" key="14">
    <source>
        <dbReference type="EMBL" id="RXK40802.1"/>
    </source>
</evidence>
<evidence type="ECO:0000256" key="8">
    <source>
        <dbReference type="PROSITE-ProRule" id="PRU00552"/>
    </source>
</evidence>
<evidence type="ECO:0000256" key="7">
    <source>
        <dbReference type="ARBA" id="ARBA00047984"/>
    </source>
</evidence>
<keyword evidence="15" id="KW-1185">Reference proteome</keyword>
<dbReference type="PROSITE" id="PS51194">
    <property type="entry name" value="HELICASE_CTER"/>
    <property type="match status" value="1"/>
</dbReference>
<dbReference type="Proteomes" id="UP000289152">
    <property type="component" value="Unassembled WGS sequence"/>
</dbReference>
<evidence type="ECO:0000256" key="9">
    <source>
        <dbReference type="RuleBase" id="RU000492"/>
    </source>
</evidence>
<feature type="domain" description="Helicase C-terminal" evidence="12">
    <location>
        <begin position="413"/>
        <end position="599"/>
    </location>
</feature>
<evidence type="ECO:0000256" key="6">
    <source>
        <dbReference type="ARBA" id="ARBA00022884"/>
    </source>
</evidence>
<organism evidence="14 15">
    <name type="scientific">Tremella mesenterica</name>
    <name type="common">Jelly fungus</name>
    <dbReference type="NCBI Taxonomy" id="5217"/>
    <lineage>
        <taxon>Eukaryota</taxon>
        <taxon>Fungi</taxon>
        <taxon>Dikarya</taxon>
        <taxon>Basidiomycota</taxon>
        <taxon>Agaricomycotina</taxon>
        <taxon>Tremellomycetes</taxon>
        <taxon>Tremellales</taxon>
        <taxon>Tremellaceae</taxon>
        <taxon>Tremella</taxon>
    </lineage>
</organism>
<dbReference type="FunFam" id="3.40.50.300:FF:000849">
    <property type="entry name" value="ATP-dependent RNA helicase DBP5"/>
    <property type="match status" value="1"/>
</dbReference>
<dbReference type="InParanoid" id="A0A4Q1BSE0"/>
<dbReference type="CDD" id="cd18787">
    <property type="entry name" value="SF2_C_DEAD"/>
    <property type="match status" value="1"/>
</dbReference>
<dbReference type="Pfam" id="PF00270">
    <property type="entry name" value="DEAD"/>
    <property type="match status" value="1"/>
</dbReference>
<dbReference type="SMART" id="SM00490">
    <property type="entry name" value="HELICc"/>
    <property type="match status" value="1"/>
</dbReference>
<evidence type="ECO:0000256" key="1">
    <source>
        <dbReference type="ARBA" id="ARBA00012552"/>
    </source>
</evidence>
<evidence type="ECO:0000256" key="3">
    <source>
        <dbReference type="ARBA" id="ARBA00022801"/>
    </source>
</evidence>
<reference evidence="14 15" key="1">
    <citation type="submission" date="2016-06" db="EMBL/GenBank/DDBJ databases">
        <title>Evolution of pathogenesis and genome organization in the Tremellales.</title>
        <authorList>
            <person name="Cuomo C."/>
            <person name="Litvintseva A."/>
            <person name="Heitman J."/>
            <person name="Chen Y."/>
            <person name="Sun S."/>
            <person name="Springer D."/>
            <person name="Dromer F."/>
            <person name="Young S."/>
            <person name="Zeng Q."/>
            <person name="Chapman S."/>
            <person name="Gujja S."/>
            <person name="Saif S."/>
            <person name="Birren B."/>
        </authorList>
    </citation>
    <scope>NUCLEOTIDE SEQUENCE [LARGE SCALE GENOMIC DNA]</scope>
    <source>
        <strain evidence="14 15">ATCC 28783</strain>
    </source>
</reference>
<dbReference type="Pfam" id="PF00271">
    <property type="entry name" value="Helicase_C"/>
    <property type="match status" value="1"/>
</dbReference>
<dbReference type="EMBL" id="SDIL01000014">
    <property type="protein sequence ID" value="RXK40802.1"/>
    <property type="molecule type" value="Genomic_DNA"/>
</dbReference>
<keyword evidence="2 9" id="KW-0547">Nucleotide-binding</keyword>
<feature type="short sequence motif" description="Q motif" evidence="8">
    <location>
        <begin position="200"/>
        <end position="228"/>
    </location>
</feature>
<evidence type="ECO:0000256" key="2">
    <source>
        <dbReference type="ARBA" id="ARBA00022741"/>
    </source>
</evidence>
<feature type="domain" description="DEAD-box RNA helicase Q" evidence="13">
    <location>
        <begin position="200"/>
        <end position="228"/>
    </location>
</feature>
<dbReference type="CDD" id="cd17963">
    <property type="entry name" value="DEADc_DDX19_DDX25"/>
    <property type="match status" value="1"/>
</dbReference>
<keyword evidence="3 9" id="KW-0378">Hydrolase</keyword>
<dbReference type="GO" id="GO:0003724">
    <property type="term" value="F:RNA helicase activity"/>
    <property type="evidence" value="ECO:0007669"/>
    <property type="project" value="UniProtKB-EC"/>
</dbReference>
<dbReference type="EC" id="3.6.4.13" evidence="1"/>
<dbReference type="PANTHER" id="PTHR47958">
    <property type="entry name" value="ATP-DEPENDENT RNA HELICASE DBP3"/>
    <property type="match status" value="1"/>
</dbReference>
<feature type="domain" description="Helicase ATP-binding" evidence="11">
    <location>
        <begin position="233"/>
        <end position="402"/>
    </location>
</feature>
<dbReference type="FunCoup" id="A0A4Q1BSE0">
    <property type="interactions" value="335"/>
</dbReference>
<keyword evidence="5 9" id="KW-0067">ATP-binding</keyword>
<dbReference type="GO" id="GO:0016787">
    <property type="term" value="F:hydrolase activity"/>
    <property type="evidence" value="ECO:0007669"/>
    <property type="project" value="UniProtKB-KW"/>
</dbReference>
<dbReference type="GO" id="GO:0005524">
    <property type="term" value="F:ATP binding"/>
    <property type="evidence" value="ECO:0007669"/>
    <property type="project" value="UniProtKB-KW"/>
</dbReference>
<dbReference type="InterPro" id="IPR014014">
    <property type="entry name" value="RNA_helicase_DEAD_Q_motif"/>
</dbReference>
<dbReference type="SUPFAM" id="SSF52540">
    <property type="entry name" value="P-loop containing nucleoside triphosphate hydrolases"/>
    <property type="match status" value="1"/>
</dbReference>
<evidence type="ECO:0000259" key="12">
    <source>
        <dbReference type="PROSITE" id="PS51194"/>
    </source>
</evidence>
<dbReference type="VEuPathDB" id="FungiDB:TREMEDRAFT_72673"/>
<evidence type="ECO:0000256" key="5">
    <source>
        <dbReference type="ARBA" id="ARBA00022840"/>
    </source>
</evidence>
<feature type="region of interest" description="Disordered" evidence="10">
    <location>
        <begin position="48"/>
        <end position="170"/>
    </location>
</feature>
<keyword evidence="4 9" id="KW-0347">Helicase</keyword>
<dbReference type="OrthoDB" id="10265785at2759"/>
<dbReference type="InterPro" id="IPR011545">
    <property type="entry name" value="DEAD/DEAH_box_helicase_dom"/>
</dbReference>
<comment type="similarity">
    <text evidence="9">Belongs to the DEAD box helicase family.</text>
</comment>
<feature type="compositionally biased region" description="Basic and acidic residues" evidence="10">
    <location>
        <begin position="118"/>
        <end position="130"/>
    </location>
</feature>
<feature type="compositionally biased region" description="Polar residues" evidence="10">
    <location>
        <begin position="136"/>
        <end position="153"/>
    </location>
</feature>
<evidence type="ECO:0000259" key="13">
    <source>
        <dbReference type="PROSITE" id="PS51195"/>
    </source>
</evidence>
<dbReference type="PROSITE" id="PS00039">
    <property type="entry name" value="DEAD_ATP_HELICASE"/>
    <property type="match status" value="1"/>
</dbReference>
<dbReference type="Gene3D" id="3.40.50.300">
    <property type="entry name" value="P-loop containing nucleotide triphosphate hydrolases"/>
    <property type="match status" value="2"/>
</dbReference>
<evidence type="ECO:0000256" key="4">
    <source>
        <dbReference type="ARBA" id="ARBA00022806"/>
    </source>
</evidence>
<sequence>MTSEPNSASWLDDDEGGEVDLRKEFAASDSTNNIKEAITSVPSLASRLGGFAIDPSDPSGEVAKQQPIPVPTTTPPSRPRPETSNNLFGKALAGVKSDRAPEPISTVPAPLPQPPVEPKGDRMRSQHDDDGWGGPPTTQHFTNGQTNGNNGHLQPQDGPQDEQSDAGMSADTGLISNDFQVEVKLVDQQADPNSPLYSVKSFEALPLHEDLLKGIYACGFKKPSKIQEKALPLLLNNPPRNLIGQSQSGTGKTAAFTLNMLSRVDPSNATPQALCLCPSRELARQTQEVVEKLGQFTPIKSALAVPGSWRRGEKIQAQILIGTPGTLTDMLSRGTRIFDPKEIRVLVLDEADEMLALQGLGDQTSRIKRMLPAGIQNVLFSATFPDAVQRFAESFAPEANKIFLRKEEVTVEAIKQLYLECDGEEQKYNALAALYDCMTIGQSIVFCKRKAVADRITQRLQEEGHQVASLHGDKQNQERDQILDSFRNGETKVLITTNVVARGIDIQQVNMVVNYDVPDLGPEGNFEPDIETYIHRIGRTGRFGRKGCAVIFVHDERSRREVATIQDALGKSMRRIDATSTTDLEQLEEALKIAMKSVN</sequence>
<comment type="caution">
    <text evidence="14">The sequence shown here is derived from an EMBL/GenBank/DDBJ whole genome shotgun (WGS) entry which is preliminary data.</text>
</comment>
<gene>
    <name evidence="14" type="ORF">M231_01861</name>
</gene>
<dbReference type="InterPro" id="IPR027417">
    <property type="entry name" value="P-loop_NTPase"/>
</dbReference>